<feature type="transmembrane region" description="Helical" evidence="1">
    <location>
        <begin position="163"/>
        <end position="179"/>
    </location>
</feature>
<evidence type="ECO:0000313" key="2">
    <source>
        <dbReference type="EMBL" id="MDE5413914.1"/>
    </source>
</evidence>
<accession>A0ABT5VEN6</accession>
<keyword evidence="1" id="KW-1133">Transmembrane helix</keyword>
<organism evidence="2 3">
    <name type="scientific">Alkalihalobacterium chitinilyticum</name>
    <dbReference type="NCBI Taxonomy" id="2980103"/>
    <lineage>
        <taxon>Bacteria</taxon>
        <taxon>Bacillati</taxon>
        <taxon>Bacillota</taxon>
        <taxon>Bacilli</taxon>
        <taxon>Bacillales</taxon>
        <taxon>Bacillaceae</taxon>
        <taxon>Alkalihalobacterium</taxon>
    </lineage>
</organism>
<gene>
    <name evidence="2" type="ORF">N7Z68_10995</name>
</gene>
<keyword evidence="1" id="KW-0472">Membrane</keyword>
<comment type="caution">
    <text evidence="2">The sequence shown here is derived from an EMBL/GenBank/DDBJ whole genome shotgun (WGS) entry which is preliminary data.</text>
</comment>
<protein>
    <recommendedName>
        <fullName evidence="4">DUF1700 domain-containing protein</fullName>
    </recommendedName>
</protein>
<feature type="transmembrane region" description="Helical" evidence="1">
    <location>
        <begin position="57"/>
        <end position="76"/>
    </location>
</feature>
<reference evidence="2" key="1">
    <citation type="submission" date="2024-05" db="EMBL/GenBank/DDBJ databases">
        <title>Alkalihalobacillus sp. strain MEB203 novel alkaliphilic bacterium from Lonar Lake, India.</title>
        <authorList>
            <person name="Joshi A."/>
            <person name="Thite S."/>
            <person name="Mengade P."/>
        </authorList>
    </citation>
    <scope>NUCLEOTIDE SEQUENCE</scope>
    <source>
        <strain evidence="2">MEB 203</strain>
    </source>
</reference>
<dbReference type="Proteomes" id="UP001148125">
    <property type="component" value="Unassembled WGS sequence"/>
</dbReference>
<dbReference type="RefSeq" id="WP_275118524.1">
    <property type="nucleotide sequence ID" value="NZ_JAOTPO010000006.1"/>
</dbReference>
<feature type="transmembrane region" description="Helical" evidence="1">
    <location>
        <begin position="111"/>
        <end position="129"/>
    </location>
</feature>
<proteinExistence type="predicted"/>
<feature type="transmembrane region" description="Helical" evidence="1">
    <location>
        <begin position="135"/>
        <end position="156"/>
    </location>
</feature>
<feature type="transmembrane region" description="Helical" evidence="1">
    <location>
        <begin position="82"/>
        <end position="99"/>
    </location>
</feature>
<evidence type="ECO:0000256" key="1">
    <source>
        <dbReference type="SAM" id="Phobius"/>
    </source>
</evidence>
<evidence type="ECO:0008006" key="4">
    <source>
        <dbReference type="Google" id="ProtNLM"/>
    </source>
</evidence>
<evidence type="ECO:0000313" key="3">
    <source>
        <dbReference type="Proteomes" id="UP001148125"/>
    </source>
</evidence>
<name>A0ABT5VEN6_9BACI</name>
<keyword evidence="1" id="KW-0812">Transmembrane</keyword>
<keyword evidence="3" id="KW-1185">Reference proteome</keyword>
<dbReference type="EMBL" id="JAOTPO010000006">
    <property type="protein sequence ID" value="MDE5413914.1"/>
    <property type="molecule type" value="Genomic_DNA"/>
</dbReference>
<sequence length="180" mass="20974">MNQERKEIIIKEIKYWKQTRLLPEQYCNFLLTLYSGGEEDHIKVEEESRSIMNVKSMLTFFFVQFLLLFIVVVIYFTDFPFLLQMAFGLLCGFLILKIAKKTRNQLPQLAYLYFLMVAIILLLLLSQMVEQILPGHRIAMFFVVLLNCLAWLFIGFKMGLKSFLIGGIVGIALSVTFFAF</sequence>